<protein>
    <submittedName>
        <fullName evidence="2">Uncharacterized protein</fullName>
    </submittedName>
</protein>
<organism evidence="2">
    <name type="scientific">marine sediment metagenome</name>
    <dbReference type="NCBI Taxonomy" id="412755"/>
    <lineage>
        <taxon>unclassified sequences</taxon>
        <taxon>metagenomes</taxon>
        <taxon>ecological metagenomes</taxon>
    </lineage>
</organism>
<gene>
    <name evidence="2" type="ORF">LCGC14_1596550</name>
</gene>
<dbReference type="AlphaFoldDB" id="A0A0F9KT23"/>
<keyword evidence="1" id="KW-1133">Transmembrane helix</keyword>
<accession>A0A0F9KT23</accession>
<name>A0A0F9KT23_9ZZZZ</name>
<proteinExistence type="predicted"/>
<evidence type="ECO:0000313" key="2">
    <source>
        <dbReference type="EMBL" id="KKM25288.1"/>
    </source>
</evidence>
<dbReference type="EMBL" id="LAZR01012747">
    <property type="protein sequence ID" value="KKM25288.1"/>
    <property type="molecule type" value="Genomic_DNA"/>
</dbReference>
<sequence length="95" mass="11040">MIKQIILFALILVFGIVASTIVHELFHQYKFSEINEICFFGYISDDEFMNSAIGWNAADNYWHLEEKIPTIAGLITAAVIAIVLAFLFRKELRWW</sequence>
<evidence type="ECO:0000256" key="1">
    <source>
        <dbReference type="SAM" id="Phobius"/>
    </source>
</evidence>
<comment type="caution">
    <text evidence="2">The sequence shown here is derived from an EMBL/GenBank/DDBJ whole genome shotgun (WGS) entry which is preliminary data.</text>
</comment>
<feature type="transmembrane region" description="Helical" evidence="1">
    <location>
        <begin position="68"/>
        <end position="88"/>
    </location>
</feature>
<keyword evidence="1" id="KW-0812">Transmembrane</keyword>
<keyword evidence="1" id="KW-0472">Membrane</keyword>
<reference evidence="2" key="1">
    <citation type="journal article" date="2015" name="Nature">
        <title>Complex archaea that bridge the gap between prokaryotes and eukaryotes.</title>
        <authorList>
            <person name="Spang A."/>
            <person name="Saw J.H."/>
            <person name="Jorgensen S.L."/>
            <person name="Zaremba-Niedzwiedzka K."/>
            <person name="Martijn J."/>
            <person name="Lind A.E."/>
            <person name="van Eijk R."/>
            <person name="Schleper C."/>
            <person name="Guy L."/>
            <person name="Ettema T.J."/>
        </authorList>
    </citation>
    <scope>NUCLEOTIDE SEQUENCE</scope>
</reference>